<evidence type="ECO:0000313" key="1">
    <source>
        <dbReference type="EMBL" id="KXK26153.1"/>
    </source>
</evidence>
<evidence type="ECO:0000313" key="2">
    <source>
        <dbReference type="Proteomes" id="UP000070457"/>
    </source>
</evidence>
<reference evidence="1 2" key="1">
    <citation type="submission" date="2015-02" db="EMBL/GenBank/DDBJ databases">
        <title>Improved understanding of the partial-nitritation anammox process through 23 genomes representing the majority of the microbial community.</title>
        <authorList>
            <person name="Speth D.R."/>
            <person name="In T Zandt M."/>
            <person name="Guerrero Cruz S."/>
            <person name="Jetten M.S."/>
            <person name="Dutilh B.E."/>
        </authorList>
    </citation>
    <scope>NUCLEOTIDE SEQUENCE [LARGE SCALE GENOMIC DNA]</scope>
    <source>
        <strain evidence="1">OLB20</strain>
    </source>
</reference>
<dbReference type="InterPro" id="IPR029063">
    <property type="entry name" value="SAM-dependent_MTases_sf"/>
</dbReference>
<dbReference type="EMBL" id="JYNZ01000004">
    <property type="protein sequence ID" value="KXK26153.1"/>
    <property type="molecule type" value="Genomic_DNA"/>
</dbReference>
<dbReference type="AlphaFoldDB" id="A0A136LWX8"/>
<name>A0A136LWX8_9BACT</name>
<proteinExistence type="predicted"/>
<protein>
    <submittedName>
        <fullName evidence="1">Uncharacterized protein</fullName>
    </submittedName>
</protein>
<sequence length="495" mass="53752">MEKYFPIAVQTSGLSAAALAAEVLSQAPGSNPEAVLREAGSLIRNPHRPSYVTHSMLERLYLGLVVDGQQVDSSQLENTGFAAERLHHFASRDRYSVPDEYKSAFVTALYRSVRSIVSHVLPDNPGLLLEVGAGAGDISQHAIVPAVVAGGHHALITESTQNQMSLSQVHQTGDISTRSGVDMRNTGQEDASVDVYLSVGSLDVVPEHIIKAAAAEAGRIVKPDGSVVFALDLGPGEAWSLLPSPELKRAYAAGLQREGWGLQGKYADNKLLYKQVGQMKVDNSGMPAEWHLKGKDDSVRLGRALFAVSRFLAGSAELVSDRLEADGILPDGFRFQDRDLAQLFANQYQQNEHVRALLHTIARHEVREADYSLGAASCIGALVHLGDALMTHQVEQAGIESILGFEHATVENVYRCYVLICNELMHDLNDAYITATFAKHGFTLAEKGRMTSAEDIDASADVDLLNIAGAKLTRIKQGDRAQSVNQLRWIRLKKS</sequence>
<accession>A0A136LWX8</accession>
<dbReference type="Gene3D" id="3.40.50.150">
    <property type="entry name" value="Vaccinia Virus protein VP39"/>
    <property type="match status" value="1"/>
</dbReference>
<dbReference type="Proteomes" id="UP000070457">
    <property type="component" value="Unassembled WGS sequence"/>
</dbReference>
<dbReference type="STRING" id="1617426.TR69_WS6001001147"/>
<organism evidence="1 2">
    <name type="scientific">candidate division WS6 bacterium OLB20</name>
    <dbReference type="NCBI Taxonomy" id="1617426"/>
    <lineage>
        <taxon>Bacteria</taxon>
        <taxon>Candidatus Dojkabacteria</taxon>
    </lineage>
</organism>
<gene>
    <name evidence="1" type="ORF">TR69_WS6001001147</name>
</gene>
<dbReference type="SUPFAM" id="SSF53335">
    <property type="entry name" value="S-adenosyl-L-methionine-dependent methyltransferases"/>
    <property type="match status" value="1"/>
</dbReference>
<comment type="caution">
    <text evidence="1">The sequence shown here is derived from an EMBL/GenBank/DDBJ whole genome shotgun (WGS) entry which is preliminary data.</text>
</comment>